<accession>A0A0V1GSK0</accession>
<proteinExistence type="predicted"/>
<reference evidence="1 2" key="1">
    <citation type="submission" date="2015-01" db="EMBL/GenBank/DDBJ databases">
        <title>Evolution of Trichinella species and genotypes.</title>
        <authorList>
            <person name="Korhonen P.K."/>
            <person name="Edoardo P."/>
            <person name="Giuseppe L.R."/>
            <person name="Gasser R.B."/>
        </authorList>
    </citation>
    <scope>NUCLEOTIDE SEQUENCE [LARGE SCALE GENOMIC DNA]</scope>
    <source>
        <strain evidence="1">ISS588</strain>
    </source>
</reference>
<comment type="caution">
    <text evidence="1">The sequence shown here is derived from an EMBL/GenBank/DDBJ whole genome shotgun (WGS) entry which is preliminary data.</text>
</comment>
<evidence type="ECO:0000313" key="1">
    <source>
        <dbReference type="EMBL" id="KRZ01291.1"/>
    </source>
</evidence>
<dbReference type="EMBL" id="JYDS01000656">
    <property type="protein sequence ID" value="KRZ01291.1"/>
    <property type="molecule type" value="Genomic_DNA"/>
</dbReference>
<dbReference type="AlphaFoldDB" id="A0A0V1GSK0"/>
<name>A0A0V1GSK0_TRIPS</name>
<sequence length="39" mass="4586">MILSVLAAIDKPYFEDDHLEKFMSMCRYPLLSVHDISAW</sequence>
<dbReference type="Proteomes" id="UP000054805">
    <property type="component" value="Unassembled WGS sequence"/>
</dbReference>
<protein>
    <submittedName>
        <fullName evidence="1">Uncharacterized protein</fullName>
    </submittedName>
</protein>
<organism evidence="1 2">
    <name type="scientific">Trichinella pseudospiralis</name>
    <name type="common">Parasitic roundworm</name>
    <dbReference type="NCBI Taxonomy" id="6337"/>
    <lineage>
        <taxon>Eukaryota</taxon>
        <taxon>Metazoa</taxon>
        <taxon>Ecdysozoa</taxon>
        <taxon>Nematoda</taxon>
        <taxon>Enoplea</taxon>
        <taxon>Dorylaimia</taxon>
        <taxon>Trichinellida</taxon>
        <taxon>Trichinellidae</taxon>
        <taxon>Trichinella</taxon>
    </lineage>
</organism>
<evidence type="ECO:0000313" key="2">
    <source>
        <dbReference type="Proteomes" id="UP000054805"/>
    </source>
</evidence>
<gene>
    <name evidence="1" type="ORF">T4B_5493</name>
</gene>
<keyword evidence="2" id="KW-1185">Reference proteome</keyword>